<evidence type="ECO:0000313" key="15">
    <source>
        <dbReference type="Proteomes" id="UP000050378"/>
    </source>
</evidence>
<dbReference type="SUPFAM" id="SSF103088">
    <property type="entry name" value="OmpA-like"/>
    <property type="match status" value="1"/>
</dbReference>
<dbReference type="STRING" id="570156.AOG27_07575"/>
<evidence type="ECO:0000256" key="5">
    <source>
        <dbReference type="ARBA" id="ARBA00022729"/>
    </source>
</evidence>
<dbReference type="RefSeq" id="WP_054552410.1">
    <property type="nucleotide sequence ID" value="NZ_JAQPZS010000002.1"/>
</dbReference>
<evidence type="ECO:0000256" key="7">
    <source>
        <dbReference type="ARBA" id="ARBA00023114"/>
    </source>
</evidence>
<proteinExistence type="predicted"/>
<evidence type="ECO:0000256" key="8">
    <source>
        <dbReference type="ARBA" id="ARBA00023136"/>
    </source>
</evidence>
<keyword evidence="8 10" id="KW-0472">Membrane</keyword>
<evidence type="ECO:0000256" key="2">
    <source>
        <dbReference type="ARBA" id="ARBA00022448"/>
    </source>
</evidence>
<dbReference type="PANTHER" id="PTHR30329:SF21">
    <property type="entry name" value="LIPOPROTEIN YIAD-RELATED"/>
    <property type="match status" value="1"/>
</dbReference>
<reference evidence="14 16" key="2">
    <citation type="submission" date="2023-01" db="EMBL/GenBank/DDBJ databases">
        <title>Trichodesmium-associated heterotrophic epibiont bacteria.</title>
        <authorList>
            <person name="Cleveland C.S."/>
            <person name="Webb E.A."/>
        </authorList>
    </citation>
    <scope>NUCLEOTIDE SEQUENCE [LARGE SCALE GENOMIC DNA]</scope>
    <source>
        <strain evidence="14 16">USCH2</strain>
    </source>
</reference>
<dbReference type="InterPro" id="IPR050330">
    <property type="entry name" value="Bact_OuterMem_StrucFunc"/>
</dbReference>
<dbReference type="OrthoDB" id="9805832at2"/>
<accession>A0A0P7D686</accession>
<name>A0A0P7D686_9GAMM</name>
<dbReference type="Gene3D" id="2.40.160.20">
    <property type="match status" value="1"/>
</dbReference>
<dbReference type="GO" id="GO:0006811">
    <property type="term" value="P:monoatomic ion transport"/>
    <property type="evidence" value="ECO:0007669"/>
    <property type="project" value="UniProtKB-KW"/>
</dbReference>
<dbReference type="EMBL" id="JAQPZS010000002">
    <property type="protein sequence ID" value="MEJ6495015.1"/>
    <property type="molecule type" value="Genomic_DNA"/>
</dbReference>
<evidence type="ECO:0000313" key="13">
    <source>
        <dbReference type="EMBL" id="KPM84154.1"/>
    </source>
</evidence>
<evidence type="ECO:0000256" key="4">
    <source>
        <dbReference type="ARBA" id="ARBA00022692"/>
    </source>
</evidence>
<organism evidence="13 15">
    <name type="scientific">Pseudoalteromonas lipolytica</name>
    <dbReference type="NCBI Taxonomy" id="570156"/>
    <lineage>
        <taxon>Bacteria</taxon>
        <taxon>Pseudomonadati</taxon>
        <taxon>Pseudomonadota</taxon>
        <taxon>Gammaproteobacteria</taxon>
        <taxon>Alteromonadales</taxon>
        <taxon>Pseudoalteromonadaceae</taxon>
        <taxon>Pseudoalteromonas</taxon>
    </lineage>
</organism>
<evidence type="ECO:0000259" key="12">
    <source>
        <dbReference type="PROSITE" id="PS51123"/>
    </source>
</evidence>
<evidence type="ECO:0000256" key="6">
    <source>
        <dbReference type="ARBA" id="ARBA00023065"/>
    </source>
</evidence>
<comment type="caution">
    <text evidence="13">The sequence shown here is derived from an EMBL/GenBank/DDBJ whole genome shotgun (WGS) entry which is preliminary data.</text>
</comment>
<dbReference type="Proteomes" id="UP000050378">
    <property type="component" value="Unassembled WGS sequence"/>
</dbReference>
<dbReference type="PANTHER" id="PTHR30329">
    <property type="entry name" value="STATOR ELEMENT OF FLAGELLAR MOTOR COMPLEX"/>
    <property type="match status" value="1"/>
</dbReference>
<dbReference type="Proteomes" id="UP001377972">
    <property type="component" value="Unassembled WGS sequence"/>
</dbReference>
<feature type="signal peptide" evidence="11">
    <location>
        <begin position="1"/>
        <end position="21"/>
    </location>
</feature>
<feature type="domain" description="OmpA-like" evidence="12">
    <location>
        <begin position="233"/>
        <end position="350"/>
    </location>
</feature>
<gene>
    <name evidence="13" type="ORF">AOG27_07575</name>
    <name evidence="14" type="ORF">PQI24_03185</name>
</gene>
<dbReference type="GO" id="GO:0046930">
    <property type="term" value="C:pore complex"/>
    <property type="evidence" value="ECO:0007669"/>
    <property type="project" value="UniProtKB-KW"/>
</dbReference>
<reference evidence="13 15" key="1">
    <citation type="submission" date="2015-09" db="EMBL/GenBank/DDBJ databases">
        <title>Draft Genome Sequence of Pseudoalteromonas lipolytica UCD-48B.</title>
        <authorList>
            <person name="Krusor M."/>
            <person name="Coil D.A."/>
            <person name="Lang J.M."/>
            <person name="Eisen J.A."/>
            <person name="Alexiev A."/>
        </authorList>
    </citation>
    <scope>NUCLEOTIDE SEQUENCE [LARGE SCALE GENOMIC DNA]</scope>
    <source>
        <strain evidence="13 15">UCD-48B</strain>
    </source>
</reference>
<dbReference type="PROSITE" id="PS51123">
    <property type="entry name" value="OMPA_2"/>
    <property type="match status" value="1"/>
</dbReference>
<evidence type="ECO:0000313" key="14">
    <source>
        <dbReference type="EMBL" id="MEJ6495015.1"/>
    </source>
</evidence>
<keyword evidence="3" id="KW-1134">Transmembrane beta strand</keyword>
<dbReference type="CDD" id="cd07185">
    <property type="entry name" value="OmpA_C-like"/>
    <property type="match status" value="1"/>
</dbReference>
<evidence type="ECO:0000256" key="10">
    <source>
        <dbReference type="PROSITE-ProRule" id="PRU00473"/>
    </source>
</evidence>
<dbReference type="Gene3D" id="3.30.1330.60">
    <property type="entry name" value="OmpA-like domain"/>
    <property type="match status" value="1"/>
</dbReference>
<keyword evidence="9" id="KW-0998">Cell outer membrane</keyword>
<protein>
    <submittedName>
        <fullName evidence="14">OmpA family protein</fullName>
    </submittedName>
</protein>
<evidence type="ECO:0000256" key="3">
    <source>
        <dbReference type="ARBA" id="ARBA00022452"/>
    </source>
</evidence>
<dbReference type="EMBL" id="LJTC01000004">
    <property type="protein sequence ID" value="KPM84154.1"/>
    <property type="molecule type" value="Genomic_DNA"/>
</dbReference>
<dbReference type="AlphaFoldDB" id="A0A0P7D686"/>
<keyword evidence="16" id="KW-1185">Reference proteome</keyword>
<dbReference type="SUPFAM" id="SSF56925">
    <property type="entry name" value="OMPA-like"/>
    <property type="match status" value="1"/>
</dbReference>
<comment type="subcellular location">
    <subcellularLocation>
        <location evidence="1">Cell outer membrane</location>
        <topology evidence="1">Multi-pass membrane protein</topology>
    </subcellularLocation>
</comment>
<evidence type="ECO:0000256" key="1">
    <source>
        <dbReference type="ARBA" id="ARBA00004571"/>
    </source>
</evidence>
<dbReference type="InterPro" id="IPR027385">
    <property type="entry name" value="Beta-barrel_OMP"/>
</dbReference>
<dbReference type="InterPro" id="IPR011250">
    <property type="entry name" value="OMP/PagP_B-barrel"/>
</dbReference>
<keyword evidence="6" id="KW-0406">Ion transport</keyword>
<keyword evidence="7" id="KW-0626">Porin</keyword>
<dbReference type="Pfam" id="PF13505">
    <property type="entry name" value="OMP_b-brl"/>
    <property type="match status" value="1"/>
</dbReference>
<evidence type="ECO:0000256" key="11">
    <source>
        <dbReference type="SAM" id="SignalP"/>
    </source>
</evidence>
<keyword evidence="2" id="KW-0813">Transport</keyword>
<sequence>MKLKSLTIALALAATSASSFAAEKQGFYIGAFGDYYDNSWENVRDYAPGGLDVDDSTGWGLELGYRFSDYWSARLEYADMDFDWKAELNDGTSMSGSESGKRYGIDGLYHFGGGPFYGIFGLKNLDAVDEDLMFANVGAGYQHYFTEHFAFNAETSLYQGLDRGYTDVGAKLGLSYIFGAQSAPAEPVEPAPTVVPVAVEPVDSDGDNIPDADDQCANTPMTDAVDGTGCTLYEDREVTKSLLITFPNNTSKVSQQYLDDIDAAAAFLKEHPGTDVVLEGHSSSVGKADYNKWLSKKRADAVAKKLIEDGIDPMRLTTVGMGEERLKNPANTPEAHAENRRVEAKVTVIERVKVER</sequence>
<dbReference type="InterPro" id="IPR006665">
    <property type="entry name" value="OmpA-like"/>
</dbReference>
<dbReference type="InterPro" id="IPR006664">
    <property type="entry name" value="OMP_bac"/>
</dbReference>
<dbReference type="PRINTS" id="PR01021">
    <property type="entry name" value="OMPADOMAIN"/>
</dbReference>
<dbReference type="InterPro" id="IPR036737">
    <property type="entry name" value="OmpA-like_sf"/>
</dbReference>
<keyword evidence="5 11" id="KW-0732">Signal</keyword>
<evidence type="ECO:0000313" key="16">
    <source>
        <dbReference type="Proteomes" id="UP001377972"/>
    </source>
</evidence>
<dbReference type="PATRIC" id="fig|570156.3.peg.2570"/>
<feature type="chain" id="PRO_5006137573" evidence="11">
    <location>
        <begin position="22"/>
        <end position="356"/>
    </location>
</feature>
<evidence type="ECO:0000256" key="9">
    <source>
        <dbReference type="ARBA" id="ARBA00023237"/>
    </source>
</evidence>
<dbReference type="GO" id="GO:0009279">
    <property type="term" value="C:cell outer membrane"/>
    <property type="evidence" value="ECO:0007669"/>
    <property type="project" value="UniProtKB-SubCell"/>
</dbReference>
<dbReference type="Pfam" id="PF00691">
    <property type="entry name" value="OmpA"/>
    <property type="match status" value="1"/>
</dbReference>
<keyword evidence="4" id="KW-0812">Transmembrane</keyword>
<dbReference type="GO" id="GO:0015288">
    <property type="term" value="F:porin activity"/>
    <property type="evidence" value="ECO:0007669"/>
    <property type="project" value="UniProtKB-KW"/>
</dbReference>